<sequence length="217" mass="23944">MMIKKGGCSLAVVLAFMLCFAPVSAVAQGEGEKPSVGVLFIQAMDKKDEATMRELIKTRTNEFPMEVKAMIEYAMSPGVDPREQDFLFQVTFVISTMYGEQTGDERLLNAVKSSRMNLEQTRKSASLPPAAVEKTKKELAQLGSGSWRIVVFRMGEQGLDIEVDVRESSGGELTPRIEFKQAEAAKELVRKNLPNAKKGKIIWSSMGVGLKTAFWGD</sequence>
<protein>
    <submittedName>
        <fullName evidence="1">Uncharacterized protein</fullName>
    </submittedName>
</protein>
<accession>A0A3B1BT11</accession>
<dbReference type="EMBL" id="UOGC01000057">
    <property type="protein sequence ID" value="VAX17671.1"/>
    <property type="molecule type" value="Genomic_DNA"/>
</dbReference>
<reference evidence="1" key="1">
    <citation type="submission" date="2018-06" db="EMBL/GenBank/DDBJ databases">
        <authorList>
            <person name="Zhirakovskaya E."/>
        </authorList>
    </citation>
    <scope>NUCLEOTIDE SEQUENCE</scope>
</reference>
<proteinExistence type="predicted"/>
<organism evidence="1">
    <name type="scientific">hydrothermal vent metagenome</name>
    <dbReference type="NCBI Taxonomy" id="652676"/>
    <lineage>
        <taxon>unclassified sequences</taxon>
        <taxon>metagenomes</taxon>
        <taxon>ecological metagenomes</taxon>
    </lineage>
</organism>
<gene>
    <name evidence="1" type="ORF">MNBD_NITROSPINAE01-1224</name>
</gene>
<dbReference type="AlphaFoldDB" id="A0A3B1BT11"/>
<evidence type="ECO:0000313" key="1">
    <source>
        <dbReference type="EMBL" id="VAX17671.1"/>
    </source>
</evidence>
<name>A0A3B1BT11_9ZZZZ</name>